<evidence type="ECO:0000256" key="1">
    <source>
        <dbReference type="ARBA" id="ARBA00023242"/>
    </source>
</evidence>
<dbReference type="EMBL" id="JELW01000030">
    <property type="protein sequence ID" value="EXU98038.1"/>
    <property type="molecule type" value="Genomic_DNA"/>
</dbReference>
<dbReference type="GO" id="GO:0000981">
    <property type="term" value="F:DNA-binding transcription factor activity, RNA polymerase II-specific"/>
    <property type="evidence" value="ECO:0007669"/>
    <property type="project" value="InterPro"/>
</dbReference>
<keyword evidence="1" id="KW-0539">Nucleus</keyword>
<dbReference type="CDD" id="cd00067">
    <property type="entry name" value="GAL4"/>
    <property type="match status" value="1"/>
</dbReference>
<proteinExistence type="predicted"/>
<dbReference type="SMART" id="SM00066">
    <property type="entry name" value="GAL4"/>
    <property type="match status" value="1"/>
</dbReference>
<dbReference type="SUPFAM" id="SSF57701">
    <property type="entry name" value="Zn2/Cys6 DNA-binding domain"/>
    <property type="match status" value="1"/>
</dbReference>
<evidence type="ECO:0000313" key="4">
    <source>
        <dbReference type="Proteomes" id="UP000030151"/>
    </source>
</evidence>
<dbReference type="Pfam" id="PF00172">
    <property type="entry name" value="Zn_clus"/>
    <property type="match status" value="1"/>
</dbReference>
<dbReference type="AlphaFoldDB" id="A0A014N005"/>
<organism evidence="3 4">
    <name type="scientific">Metarhizium robertsii</name>
    <dbReference type="NCBI Taxonomy" id="568076"/>
    <lineage>
        <taxon>Eukaryota</taxon>
        <taxon>Fungi</taxon>
        <taxon>Dikarya</taxon>
        <taxon>Ascomycota</taxon>
        <taxon>Pezizomycotina</taxon>
        <taxon>Sordariomycetes</taxon>
        <taxon>Hypocreomycetidae</taxon>
        <taxon>Hypocreales</taxon>
        <taxon>Clavicipitaceae</taxon>
        <taxon>Metarhizium</taxon>
    </lineage>
</organism>
<dbReference type="Proteomes" id="UP000030151">
    <property type="component" value="Unassembled WGS sequence"/>
</dbReference>
<evidence type="ECO:0000313" key="3">
    <source>
        <dbReference type="EMBL" id="EXU98038.1"/>
    </source>
</evidence>
<dbReference type="InterPro" id="IPR001138">
    <property type="entry name" value="Zn2Cys6_DnaBD"/>
</dbReference>
<dbReference type="InterPro" id="IPR052400">
    <property type="entry name" value="Zn2-C6_fungal_TF"/>
</dbReference>
<dbReference type="GO" id="GO:0008270">
    <property type="term" value="F:zinc ion binding"/>
    <property type="evidence" value="ECO:0007669"/>
    <property type="project" value="InterPro"/>
</dbReference>
<dbReference type="InterPro" id="IPR036864">
    <property type="entry name" value="Zn2-C6_fun-type_DNA-bd_sf"/>
</dbReference>
<dbReference type="OrthoDB" id="5132590at2759"/>
<dbReference type="PANTHER" id="PTHR47657:SF7">
    <property type="entry name" value="STEROL REGULATORY ELEMENT-BINDING PROTEIN ECM22"/>
    <property type="match status" value="1"/>
</dbReference>
<gene>
    <name evidence="3" type="ORF">X797_008853</name>
</gene>
<name>A0A014N005_9HYPO</name>
<dbReference type="PROSITE" id="PS50048">
    <property type="entry name" value="ZN2_CY6_FUNGAL_2"/>
    <property type="match status" value="1"/>
</dbReference>
<evidence type="ECO:0000259" key="2">
    <source>
        <dbReference type="PROSITE" id="PS50048"/>
    </source>
</evidence>
<dbReference type="PANTHER" id="PTHR47657">
    <property type="entry name" value="STEROL REGULATORY ELEMENT-BINDING PROTEIN ECM22"/>
    <property type="match status" value="1"/>
</dbReference>
<dbReference type="HOGENOM" id="CLU_018979_1_0_1"/>
<protein>
    <submittedName>
        <fullName evidence="3">Zn(2)-Cys(6) zinc finger domain protein</fullName>
    </submittedName>
</protein>
<accession>A0A014N005</accession>
<reference evidence="3 4" key="1">
    <citation type="submission" date="2014-02" db="EMBL/GenBank/DDBJ databases">
        <title>The genome sequence of the entomopathogenic fungus Metarhizium robertsii ARSEF 2575.</title>
        <authorList>
            <person name="Giuliano Garisto Donzelli B."/>
            <person name="Roe B.A."/>
            <person name="Macmil S.L."/>
            <person name="Krasnoff S.B."/>
            <person name="Gibson D.M."/>
        </authorList>
    </citation>
    <scope>NUCLEOTIDE SEQUENCE [LARGE SCALE GENOMIC DNA]</scope>
    <source>
        <strain evidence="3 4">ARSEF 2575</strain>
    </source>
</reference>
<sequence length="423" mass="47253">MMKRTHRKVRSGCSTCRRRRVKCDELKPCCTQCQRLLTRGQPVSCSYGTPQEALAASSTVVRTPSPLSYLSMISQFGWPNPTPPEAEALLYQLCVIRKGIMPAVEQGFLVGANQFSSFLAMAGNFEHLRHCLCSIGAGHLRTLTSLSRMSLLESRFRGLAIHGMVREMQSISSQSRERQREMSQGLIASSILMAWYSPNPTEYSSYLKGTLAFLEPYTADNQAPLVAVQGLHSAVNEPRGEGSLDSPPQPMRQGQRLLESATASIRSLCKCKLDSELESAARELLIFLQNVRHRTWQHLSLEDQLSTMFPIRNWLRFVPRSPDRFLSNDFLLYLYMANYETAMLAMGTVLPAVHLPLAMTERSSGVARLRIFIQDAVNARFSGAESIANSLPVYTACMEWLALADECVESYQTRGAPVKAISR</sequence>
<comment type="caution">
    <text evidence="3">The sequence shown here is derived from an EMBL/GenBank/DDBJ whole genome shotgun (WGS) entry which is preliminary data.</text>
</comment>
<feature type="domain" description="Zn(2)-C6 fungal-type" evidence="2">
    <location>
        <begin position="12"/>
        <end position="47"/>
    </location>
</feature>
<dbReference type="Gene3D" id="4.10.240.10">
    <property type="entry name" value="Zn(2)-C6 fungal-type DNA-binding domain"/>
    <property type="match status" value="1"/>
</dbReference>